<evidence type="ECO:0000313" key="1">
    <source>
        <dbReference type="EMBL" id="QSE96913.1"/>
    </source>
</evidence>
<reference evidence="1" key="1">
    <citation type="submission" date="2021-02" db="EMBL/GenBank/DDBJ databases">
        <title>Fulvivirga sp. S481 isolated from sea water.</title>
        <authorList>
            <person name="Bae S.S."/>
            <person name="Baek K."/>
        </authorList>
    </citation>
    <scope>NUCLEOTIDE SEQUENCE</scope>
    <source>
        <strain evidence="1">S481</strain>
    </source>
</reference>
<name>A0A974WEK1_9BACT</name>
<dbReference type="Pfam" id="PF14903">
    <property type="entry name" value="WG_beta_rep"/>
    <property type="match status" value="1"/>
</dbReference>
<dbReference type="KEGG" id="fuv:JR347_15130"/>
<organism evidence="1 2">
    <name type="scientific">Fulvivirga lutea</name>
    <dbReference type="NCBI Taxonomy" id="2810512"/>
    <lineage>
        <taxon>Bacteria</taxon>
        <taxon>Pseudomonadati</taxon>
        <taxon>Bacteroidota</taxon>
        <taxon>Cytophagia</taxon>
        <taxon>Cytophagales</taxon>
        <taxon>Fulvivirgaceae</taxon>
        <taxon>Fulvivirga</taxon>
    </lineage>
</organism>
<protein>
    <submittedName>
        <fullName evidence="1">WG repeat-containing protein</fullName>
    </submittedName>
</protein>
<dbReference type="Proteomes" id="UP000662783">
    <property type="component" value="Chromosome"/>
</dbReference>
<gene>
    <name evidence="1" type="ORF">JR347_15130</name>
</gene>
<sequence>MNLIIRYILIVILIPSACKNYIEKETANFQYSNIKIEDSLQTLIAVSNEEFIEYGSDIAFVSLNGDTAIAFGDFAYFGTDTLQYYANVLYKEDSVLRPVGIDRYGSILFDVFLFDNGPDYYSEGLVRVERNGLVGYANEKGEIVIPCKYEYASSFQNGLAEVTFKSRFYLDGDEHKRVESDEWFKIDKSGKRLD</sequence>
<keyword evidence="2" id="KW-1185">Reference proteome</keyword>
<evidence type="ECO:0000313" key="2">
    <source>
        <dbReference type="Proteomes" id="UP000662783"/>
    </source>
</evidence>
<dbReference type="AlphaFoldDB" id="A0A974WEK1"/>
<proteinExistence type="predicted"/>
<dbReference type="RefSeq" id="WP_205721427.1">
    <property type="nucleotide sequence ID" value="NZ_CP070608.1"/>
</dbReference>
<accession>A0A974WEK1</accession>
<dbReference type="EMBL" id="CP070608">
    <property type="protein sequence ID" value="QSE96913.1"/>
    <property type="molecule type" value="Genomic_DNA"/>
</dbReference>
<dbReference type="InterPro" id="IPR032774">
    <property type="entry name" value="WG_beta_rep"/>
</dbReference>